<dbReference type="Gene3D" id="3.90.226.10">
    <property type="entry name" value="2-enoyl-CoA Hydratase, Chain A, domain 1"/>
    <property type="match status" value="1"/>
</dbReference>
<dbReference type="RefSeq" id="WP_378040746.1">
    <property type="nucleotide sequence ID" value="NZ_JBHLWH010000017.1"/>
</dbReference>
<dbReference type="EMBL" id="JBHLWH010000017">
    <property type="protein sequence ID" value="MFC0248114.1"/>
    <property type="molecule type" value="Genomic_DNA"/>
</dbReference>
<reference evidence="1 2" key="1">
    <citation type="submission" date="2024-09" db="EMBL/GenBank/DDBJ databases">
        <authorList>
            <person name="Sun Q."/>
            <person name="Mori K."/>
        </authorList>
    </citation>
    <scope>NUCLEOTIDE SEQUENCE [LARGE SCALE GENOMIC DNA]</scope>
    <source>
        <strain evidence="1 2">CCM 7609</strain>
    </source>
</reference>
<dbReference type="Proteomes" id="UP001589766">
    <property type="component" value="Unassembled WGS sequence"/>
</dbReference>
<evidence type="ECO:0000313" key="2">
    <source>
        <dbReference type="Proteomes" id="UP001589766"/>
    </source>
</evidence>
<name>A0ABV6F456_9MICC</name>
<proteinExistence type="predicted"/>
<evidence type="ECO:0000313" key="1">
    <source>
        <dbReference type="EMBL" id="MFC0248114.1"/>
    </source>
</evidence>
<keyword evidence="2" id="KW-1185">Reference proteome</keyword>
<protein>
    <submittedName>
        <fullName evidence="1">Uncharacterized protein</fullName>
    </submittedName>
</protein>
<comment type="caution">
    <text evidence="1">The sequence shown here is derived from an EMBL/GenBank/DDBJ whole genome shotgun (WGS) entry which is preliminary data.</text>
</comment>
<dbReference type="InterPro" id="IPR029045">
    <property type="entry name" value="ClpP/crotonase-like_dom_sf"/>
</dbReference>
<sequence>MAWPTAEFGAIGPEGAVRLGYKRELDAIEDPVEQEGEFRRLVDD</sequence>
<accession>A0ABV6F456</accession>
<organism evidence="1 2">
    <name type="scientific">Citricoccus parietis</name>
    <dbReference type="NCBI Taxonomy" id="592307"/>
    <lineage>
        <taxon>Bacteria</taxon>
        <taxon>Bacillati</taxon>
        <taxon>Actinomycetota</taxon>
        <taxon>Actinomycetes</taxon>
        <taxon>Micrococcales</taxon>
        <taxon>Micrococcaceae</taxon>
        <taxon>Citricoccus</taxon>
    </lineage>
</organism>
<dbReference type="SUPFAM" id="SSF52096">
    <property type="entry name" value="ClpP/crotonase"/>
    <property type="match status" value="1"/>
</dbReference>
<gene>
    <name evidence="1" type="ORF">ACFFIO_06325</name>
</gene>